<accession>A0A9P4ND05</accession>
<dbReference type="GO" id="GO:0016491">
    <property type="term" value="F:oxidoreductase activity"/>
    <property type="evidence" value="ECO:0007669"/>
    <property type="project" value="UniProtKB-KW"/>
</dbReference>
<keyword evidence="3" id="KW-0560">Oxidoreductase</keyword>
<organism evidence="4 5">
    <name type="scientific">Lojkania enalia</name>
    <dbReference type="NCBI Taxonomy" id="147567"/>
    <lineage>
        <taxon>Eukaryota</taxon>
        <taxon>Fungi</taxon>
        <taxon>Dikarya</taxon>
        <taxon>Ascomycota</taxon>
        <taxon>Pezizomycotina</taxon>
        <taxon>Dothideomycetes</taxon>
        <taxon>Pleosporomycetidae</taxon>
        <taxon>Pleosporales</taxon>
        <taxon>Pleosporales incertae sedis</taxon>
        <taxon>Lojkania</taxon>
    </lineage>
</organism>
<evidence type="ECO:0000256" key="1">
    <source>
        <dbReference type="ARBA" id="ARBA00006484"/>
    </source>
</evidence>
<dbReference type="PANTHER" id="PTHR24320:SF282">
    <property type="entry name" value="WW DOMAIN-CONTAINING OXIDOREDUCTASE"/>
    <property type="match status" value="1"/>
</dbReference>
<gene>
    <name evidence="4" type="ORF">CC78DRAFT_106</name>
</gene>
<dbReference type="EMBL" id="ML986578">
    <property type="protein sequence ID" value="KAF2270780.1"/>
    <property type="molecule type" value="Genomic_DNA"/>
</dbReference>
<keyword evidence="5" id="KW-1185">Reference proteome</keyword>
<evidence type="ECO:0008006" key="6">
    <source>
        <dbReference type="Google" id="ProtNLM"/>
    </source>
</evidence>
<sequence>MPKPLQGLVNHFASHASSHPTRVTPQNGRTFIITNGATGPGYYMTKSLYRAGATLYIFSHPKAAALTAISSIRQDVLNSTPPMRAGDSEPPILRVGKLRAVECDLENLESVKGAVEWFLERESGVHGVVHVLGNMRAGDGMEGHGGESEEIGLFLLMKLLLPVFARTARRCDKGSVRLIWSLWNPQGSRGRTLRSQIRPGAKHDTSQHMEKEKNVLLLAHGFAKRYAHSTGIVSVMQGAGLSHTSGRAALSRLLRYSSCGRSVPLEDRVCRMLWEAMNTRVTTEATGVCVLRSERTPQWLRLRPGSSEGKQLATGKENSVIGEAETFWEWCEEAVEDYA</sequence>
<evidence type="ECO:0000313" key="5">
    <source>
        <dbReference type="Proteomes" id="UP000800093"/>
    </source>
</evidence>
<keyword evidence="2" id="KW-0521">NADP</keyword>
<dbReference type="OrthoDB" id="191139at2759"/>
<evidence type="ECO:0000256" key="2">
    <source>
        <dbReference type="ARBA" id="ARBA00022857"/>
    </source>
</evidence>
<comment type="caution">
    <text evidence="4">The sequence shown here is derived from an EMBL/GenBank/DDBJ whole genome shotgun (WGS) entry which is preliminary data.</text>
</comment>
<dbReference type="Gene3D" id="3.40.50.720">
    <property type="entry name" value="NAD(P)-binding Rossmann-like Domain"/>
    <property type="match status" value="1"/>
</dbReference>
<evidence type="ECO:0000313" key="4">
    <source>
        <dbReference type="EMBL" id="KAF2270780.1"/>
    </source>
</evidence>
<name>A0A9P4ND05_9PLEO</name>
<evidence type="ECO:0000256" key="3">
    <source>
        <dbReference type="ARBA" id="ARBA00023002"/>
    </source>
</evidence>
<dbReference type="Proteomes" id="UP000800093">
    <property type="component" value="Unassembled WGS sequence"/>
</dbReference>
<comment type="similarity">
    <text evidence="1">Belongs to the short-chain dehydrogenases/reductases (SDR) family.</text>
</comment>
<proteinExistence type="inferred from homology"/>
<dbReference type="SUPFAM" id="SSF51735">
    <property type="entry name" value="NAD(P)-binding Rossmann-fold domains"/>
    <property type="match status" value="1"/>
</dbReference>
<protein>
    <recommendedName>
        <fullName evidence="6">NAD(P)-binding protein</fullName>
    </recommendedName>
</protein>
<dbReference type="InterPro" id="IPR036291">
    <property type="entry name" value="NAD(P)-bd_dom_sf"/>
</dbReference>
<reference evidence="5" key="1">
    <citation type="journal article" date="2020" name="Stud. Mycol.">
        <title>101 Dothideomycetes genomes: A test case for predicting lifestyles and emergence of pathogens.</title>
        <authorList>
            <person name="Haridas S."/>
            <person name="Albert R."/>
            <person name="Binder M."/>
            <person name="Bloem J."/>
            <person name="LaButti K."/>
            <person name="Salamov A."/>
            <person name="Andreopoulos B."/>
            <person name="Baker S."/>
            <person name="Barry K."/>
            <person name="Bills G."/>
            <person name="Bluhm B."/>
            <person name="Cannon C."/>
            <person name="Castanera R."/>
            <person name="Culley D."/>
            <person name="Daum C."/>
            <person name="Ezra D."/>
            <person name="Gonzalez J."/>
            <person name="Henrissat B."/>
            <person name="Kuo A."/>
            <person name="Liang C."/>
            <person name="Lipzen A."/>
            <person name="Lutzoni F."/>
            <person name="Magnuson J."/>
            <person name="Mondo S."/>
            <person name="Nolan M."/>
            <person name="Ohm R."/>
            <person name="Pangilinan J."/>
            <person name="Park H.-J."/>
            <person name="Ramirez L."/>
            <person name="Alfaro M."/>
            <person name="Sun H."/>
            <person name="Tritt A."/>
            <person name="Yoshinaga Y."/>
            <person name="Zwiers L.-H."/>
            <person name="Turgeon B."/>
            <person name="Goodwin S."/>
            <person name="Spatafora J."/>
            <person name="Crous P."/>
            <person name="Grigoriev I."/>
        </authorList>
    </citation>
    <scope>NUCLEOTIDE SEQUENCE [LARGE SCALE GENOMIC DNA]</scope>
    <source>
        <strain evidence="5">CBS 304.66</strain>
    </source>
</reference>
<dbReference type="PANTHER" id="PTHR24320">
    <property type="entry name" value="RETINOL DEHYDROGENASE"/>
    <property type="match status" value="1"/>
</dbReference>
<dbReference type="AlphaFoldDB" id="A0A9P4ND05"/>